<dbReference type="GeneID" id="20088766"/>
<keyword evidence="5" id="KW-0808">Transferase</keyword>
<feature type="domain" description="Protein kinase" evidence="4">
    <location>
        <begin position="359"/>
        <end position="631"/>
    </location>
</feature>
<proteinExistence type="predicted"/>
<evidence type="ECO:0000256" key="1">
    <source>
        <dbReference type="ARBA" id="ARBA00022614"/>
    </source>
</evidence>
<dbReference type="PROSITE" id="PS50011">
    <property type="entry name" value="PROTEIN_KINASE_DOM"/>
    <property type="match status" value="1"/>
</dbReference>
<dbReference type="SMART" id="SM00369">
    <property type="entry name" value="LRR_TYP"/>
    <property type="match status" value="2"/>
</dbReference>
<dbReference type="PROSITE" id="PS00108">
    <property type="entry name" value="PROTEIN_KINASE_ST"/>
    <property type="match status" value="1"/>
</dbReference>
<reference evidence="5" key="1">
    <citation type="submission" date="2013-12" db="EMBL/GenBank/DDBJ databases">
        <title>The Genome Sequence of Aphanomyces invadans NJM9701.</title>
        <authorList>
            <consortium name="The Broad Institute Genomics Platform"/>
            <person name="Russ C."/>
            <person name="Tyler B."/>
            <person name="van West P."/>
            <person name="Dieguez-Uribeondo J."/>
            <person name="Young S.K."/>
            <person name="Zeng Q."/>
            <person name="Gargeya S."/>
            <person name="Fitzgerald M."/>
            <person name="Abouelleil A."/>
            <person name="Alvarado L."/>
            <person name="Chapman S.B."/>
            <person name="Gainer-Dewar J."/>
            <person name="Goldberg J."/>
            <person name="Griggs A."/>
            <person name="Gujja S."/>
            <person name="Hansen M."/>
            <person name="Howarth C."/>
            <person name="Imamovic A."/>
            <person name="Ireland A."/>
            <person name="Larimer J."/>
            <person name="McCowan C."/>
            <person name="Murphy C."/>
            <person name="Pearson M."/>
            <person name="Poon T.W."/>
            <person name="Priest M."/>
            <person name="Roberts A."/>
            <person name="Saif S."/>
            <person name="Shea T."/>
            <person name="Sykes S."/>
            <person name="Wortman J."/>
            <person name="Nusbaum C."/>
            <person name="Birren B."/>
        </authorList>
    </citation>
    <scope>NUCLEOTIDE SEQUENCE [LARGE SCALE GENOMIC DNA]</scope>
    <source>
        <strain evidence="5">NJM9701</strain>
    </source>
</reference>
<dbReference type="InterPro" id="IPR001611">
    <property type="entry name" value="Leu-rich_rpt"/>
</dbReference>
<protein>
    <submittedName>
        <fullName evidence="5">TKL protein kinase</fullName>
    </submittedName>
</protein>
<dbReference type="GO" id="GO:0005524">
    <property type="term" value="F:ATP binding"/>
    <property type="evidence" value="ECO:0007669"/>
    <property type="project" value="InterPro"/>
</dbReference>
<name>A0A024TL75_9STRA</name>
<dbReference type="SUPFAM" id="SSF52058">
    <property type="entry name" value="L domain-like"/>
    <property type="match status" value="1"/>
</dbReference>
<dbReference type="SMART" id="SM00220">
    <property type="entry name" value="S_TKc"/>
    <property type="match status" value="1"/>
</dbReference>
<sequence>MSMCLLATAATVALVSCAIHAVQAGETNKLDVPYRIIERDEVVWAWGKLEGKKGSARPDNWTAITQDHILYDNANLTKLTFLNVELQTLLPSHTLPPQLKDVVIVNCALPEIPTDMLYMTHLEKLDLSRNNLADLNLTALVTSTSYPYLLHLTVQENALRSFDISAPSLVQLDLTGNQLTELPRCIYTMIDLLELYLANNSIPLPLHVTPYEFEFLSGLDYFYMDSFDSIVCNGDGSQLHMLKGNKICVTAHASGESAPASPPSDDTSWSYSTLSWILLVSGIIEAVVGVAVFMAYRKQKSHKWAALQHSYTTTASSGERERLLSVEHVIYASMEAWTSKTPLSEALEAEALRLDCDALSLDVRLAQGGYGEVWRGHYHHSLVAIKLLLPEKRAPADIEAFMREIVLLASLNHRHILQFLGVAWPKSKRDLMLVTEYVAGGDLRVLLDADPSRPWSQRKVQIAIDIAVAMEYLHALDIVHRDIKAKNVLVDAEHGAKLCDFGVAVHVYTLVGDGPDQQPATQGGFGTSRWIAPEVLSGERFTKAADVYAFGIVLSELDSHQIPYAHARTASGNDLTNVAILSQVVKGTMTPEFQDTCPDQVLHLARYCLHPNPKARPTASAVVGRLLEVVLPPCDVDSSTSQL</sequence>
<dbReference type="EMBL" id="KI913984">
    <property type="protein sequence ID" value="ETV94754.1"/>
    <property type="molecule type" value="Genomic_DNA"/>
</dbReference>
<dbReference type="eggNOG" id="KOG0192">
    <property type="taxonomic scope" value="Eukaryota"/>
</dbReference>
<evidence type="ECO:0000313" key="5">
    <source>
        <dbReference type="EMBL" id="ETV94754.1"/>
    </source>
</evidence>
<gene>
    <name evidence="5" type="ORF">H310_11716</name>
</gene>
<evidence type="ECO:0000256" key="2">
    <source>
        <dbReference type="ARBA" id="ARBA00022737"/>
    </source>
</evidence>
<dbReference type="InterPro" id="IPR032675">
    <property type="entry name" value="LRR_dom_sf"/>
</dbReference>
<keyword evidence="1" id="KW-0433">Leucine-rich repeat</keyword>
<dbReference type="Gene3D" id="1.10.510.10">
    <property type="entry name" value="Transferase(Phosphotransferase) domain 1"/>
    <property type="match status" value="1"/>
</dbReference>
<feature type="signal peptide" evidence="3">
    <location>
        <begin position="1"/>
        <end position="24"/>
    </location>
</feature>
<dbReference type="InterPro" id="IPR000719">
    <property type="entry name" value="Prot_kinase_dom"/>
</dbReference>
<dbReference type="SUPFAM" id="SSF56112">
    <property type="entry name" value="Protein kinase-like (PK-like)"/>
    <property type="match status" value="1"/>
</dbReference>
<feature type="chain" id="PRO_5001534418" evidence="3">
    <location>
        <begin position="25"/>
        <end position="643"/>
    </location>
</feature>
<dbReference type="PROSITE" id="PS51450">
    <property type="entry name" value="LRR"/>
    <property type="match status" value="1"/>
</dbReference>
<dbReference type="AlphaFoldDB" id="A0A024TL75"/>
<organism evidence="5">
    <name type="scientific">Aphanomyces invadans</name>
    <dbReference type="NCBI Taxonomy" id="157072"/>
    <lineage>
        <taxon>Eukaryota</taxon>
        <taxon>Sar</taxon>
        <taxon>Stramenopiles</taxon>
        <taxon>Oomycota</taxon>
        <taxon>Saprolegniomycetes</taxon>
        <taxon>Saprolegniales</taxon>
        <taxon>Verrucalvaceae</taxon>
        <taxon>Aphanomyces</taxon>
    </lineage>
</organism>
<dbReference type="STRING" id="157072.A0A024TL75"/>
<dbReference type="InterPro" id="IPR001245">
    <property type="entry name" value="Ser-Thr/Tyr_kinase_cat_dom"/>
</dbReference>
<evidence type="ECO:0000259" key="4">
    <source>
        <dbReference type="PROSITE" id="PS50011"/>
    </source>
</evidence>
<keyword evidence="5" id="KW-0418">Kinase</keyword>
<dbReference type="GO" id="GO:0004674">
    <property type="term" value="F:protein serine/threonine kinase activity"/>
    <property type="evidence" value="ECO:0007669"/>
    <property type="project" value="TreeGrafter"/>
</dbReference>
<dbReference type="VEuPathDB" id="FungiDB:H310_11716"/>
<accession>A0A024TL75</accession>
<dbReference type="Gene3D" id="3.80.10.10">
    <property type="entry name" value="Ribonuclease Inhibitor"/>
    <property type="match status" value="1"/>
</dbReference>
<dbReference type="PANTHER" id="PTHR44329:SF214">
    <property type="entry name" value="PROTEIN KINASE DOMAIN-CONTAINING PROTEIN"/>
    <property type="match status" value="1"/>
</dbReference>
<keyword evidence="2" id="KW-0677">Repeat</keyword>
<evidence type="ECO:0000256" key="3">
    <source>
        <dbReference type="SAM" id="SignalP"/>
    </source>
</evidence>
<dbReference type="InterPro" id="IPR003591">
    <property type="entry name" value="Leu-rich_rpt_typical-subtyp"/>
</dbReference>
<dbReference type="OrthoDB" id="26722at2759"/>
<dbReference type="Pfam" id="PF07714">
    <property type="entry name" value="PK_Tyr_Ser-Thr"/>
    <property type="match status" value="1"/>
</dbReference>
<keyword evidence="3" id="KW-0732">Signal</keyword>
<dbReference type="PANTHER" id="PTHR44329">
    <property type="entry name" value="SERINE/THREONINE-PROTEIN KINASE TNNI3K-RELATED"/>
    <property type="match status" value="1"/>
</dbReference>
<dbReference type="InterPro" id="IPR008271">
    <property type="entry name" value="Ser/Thr_kinase_AS"/>
</dbReference>
<dbReference type="InterPro" id="IPR011009">
    <property type="entry name" value="Kinase-like_dom_sf"/>
</dbReference>
<dbReference type="RefSeq" id="XP_008876700.1">
    <property type="nucleotide sequence ID" value="XM_008878478.1"/>
</dbReference>
<dbReference type="InterPro" id="IPR051681">
    <property type="entry name" value="Ser/Thr_Kinases-Pseudokinases"/>
</dbReference>